<feature type="domain" description="HTH araC/xylS-type" evidence="5">
    <location>
        <begin position="258"/>
        <end position="361"/>
    </location>
</feature>
<feature type="transmembrane region" description="Helical" evidence="4">
    <location>
        <begin position="206"/>
        <end position="229"/>
    </location>
</feature>
<comment type="caution">
    <text evidence="6">The sequence shown here is derived from an EMBL/GenBank/DDBJ whole genome shotgun (WGS) entry which is preliminary data.</text>
</comment>
<organism evidence="6 7">
    <name type="scientific">Tenacibaculum skagerrakense</name>
    <dbReference type="NCBI Taxonomy" id="186571"/>
    <lineage>
        <taxon>Bacteria</taxon>
        <taxon>Pseudomonadati</taxon>
        <taxon>Bacteroidota</taxon>
        <taxon>Flavobacteriia</taxon>
        <taxon>Flavobacteriales</taxon>
        <taxon>Flavobacteriaceae</taxon>
        <taxon>Tenacibaculum</taxon>
    </lineage>
</organism>
<protein>
    <submittedName>
        <fullName evidence="6">AraC-like DNA-binding protein</fullName>
    </submittedName>
</protein>
<dbReference type="AlphaFoldDB" id="A0A4R2NXB6"/>
<sequence length="361" mass="42837">MQIAEFFNLFLIVSAIHGFVFSFFLFKKTGLDKNTLFLNLMILVIALNNLQSWLLAEEFLVLDYIQIPWHFLIAPLFYTFLVNYLKIEKLFFNLIRIAFPIFIISIIFQVVSFSFIKDTSSAAEYELFYERYIAVEELISFIVSISIFFYSFRIIKFKKNLFKSILSYDSLQWLNTFIFLALISYAFWALAVGVKFQQNFQNFIVFFYPLRVMTTVLIYWLGYELVYMLRQVKERKLIREQSHKKTEKQPDNNSKKFKSIEDYIINNRRFLDNLLSLETLANELSVSTSQLSKLINEQSAKNFNQLINEYRVEYSKELLQDEAYNQYTITSIALESGFNSKSTFYNAFKKQTGITPTEYRS</sequence>
<dbReference type="GO" id="GO:0043565">
    <property type="term" value="F:sequence-specific DNA binding"/>
    <property type="evidence" value="ECO:0007669"/>
    <property type="project" value="InterPro"/>
</dbReference>
<proteinExistence type="predicted"/>
<evidence type="ECO:0000313" key="6">
    <source>
        <dbReference type="EMBL" id="TCP26677.1"/>
    </source>
</evidence>
<evidence type="ECO:0000256" key="2">
    <source>
        <dbReference type="ARBA" id="ARBA00023125"/>
    </source>
</evidence>
<keyword evidence="2 6" id="KW-0238">DNA-binding</keyword>
<keyword evidence="3" id="KW-0804">Transcription</keyword>
<reference evidence="6 7" key="1">
    <citation type="submission" date="2019-03" db="EMBL/GenBank/DDBJ databases">
        <title>Genomic Encyclopedia of Type Strains, Phase IV (KMG-IV): sequencing the most valuable type-strain genomes for metagenomic binning, comparative biology and taxonomic classification.</title>
        <authorList>
            <person name="Goeker M."/>
        </authorList>
    </citation>
    <scope>NUCLEOTIDE SEQUENCE [LARGE SCALE GENOMIC DNA]</scope>
    <source>
        <strain evidence="6 7">DSM 14836</strain>
    </source>
</reference>
<gene>
    <name evidence="6" type="ORF">EV195_10215</name>
</gene>
<evidence type="ECO:0000256" key="4">
    <source>
        <dbReference type="SAM" id="Phobius"/>
    </source>
</evidence>
<feature type="transmembrane region" description="Helical" evidence="4">
    <location>
        <begin position="37"/>
        <end position="55"/>
    </location>
</feature>
<evidence type="ECO:0000256" key="3">
    <source>
        <dbReference type="ARBA" id="ARBA00023163"/>
    </source>
</evidence>
<feature type="transmembrane region" description="Helical" evidence="4">
    <location>
        <begin position="97"/>
        <end position="116"/>
    </location>
</feature>
<evidence type="ECO:0000313" key="7">
    <source>
        <dbReference type="Proteomes" id="UP000294564"/>
    </source>
</evidence>
<evidence type="ECO:0000256" key="1">
    <source>
        <dbReference type="ARBA" id="ARBA00023015"/>
    </source>
</evidence>
<dbReference type="InterPro" id="IPR020449">
    <property type="entry name" value="Tscrpt_reg_AraC-type_HTH"/>
</dbReference>
<feature type="transmembrane region" description="Helical" evidence="4">
    <location>
        <begin position="67"/>
        <end position="85"/>
    </location>
</feature>
<keyword evidence="7" id="KW-1185">Reference proteome</keyword>
<keyword evidence="1" id="KW-0805">Transcription regulation</keyword>
<dbReference type="InterPro" id="IPR018062">
    <property type="entry name" value="HTH_AraC-typ_CS"/>
</dbReference>
<feature type="transmembrane region" description="Helical" evidence="4">
    <location>
        <begin position="173"/>
        <end position="194"/>
    </location>
</feature>
<name>A0A4R2NXB6_9FLAO</name>
<feature type="transmembrane region" description="Helical" evidence="4">
    <location>
        <begin position="132"/>
        <end position="152"/>
    </location>
</feature>
<dbReference type="SMART" id="SM00342">
    <property type="entry name" value="HTH_ARAC"/>
    <property type="match status" value="1"/>
</dbReference>
<dbReference type="Gene3D" id="1.10.10.60">
    <property type="entry name" value="Homeodomain-like"/>
    <property type="match status" value="2"/>
</dbReference>
<dbReference type="GO" id="GO:0003700">
    <property type="term" value="F:DNA-binding transcription factor activity"/>
    <property type="evidence" value="ECO:0007669"/>
    <property type="project" value="InterPro"/>
</dbReference>
<accession>A0A4R2NXB6</accession>
<dbReference type="InterPro" id="IPR018060">
    <property type="entry name" value="HTH_AraC"/>
</dbReference>
<keyword evidence="4" id="KW-0472">Membrane</keyword>
<keyword evidence="4" id="KW-1133">Transmembrane helix</keyword>
<feature type="transmembrane region" description="Helical" evidence="4">
    <location>
        <begin position="6"/>
        <end position="25"/>
    </location>
</feature>
<keyword evidence="4" id="KW-0812">Transmembrane</keyword>
<dbReference type="PANTHER" id="PTHR43280:SF29">
    <property type="entry name" value="ARAC-FAMILY TRANSCRIPTIONAL REGULATOR"/>
    <property type="match status" value="1"/>
</dbReference>
<dbReference type="PROSITE" id="PS00041">
    <property type="entry name" value="HTH_ARAC_FAMILY_1"/>
    <property type="match status" value="1"/>
</dbReference>
<dbReference type="InterPro" id="IPR009057">
    <property type="entry name" value="Homeodomain-like_sf"/>
</dbReference>
<dbReference type="PROSITE" id="PS01124">
    <property type="entry name" value="HTH_ARAC_FAMILY_2"/>
    <property type="match status" value="1"/>
</dbReference>
<evidence type="ECO:0000259" key="5">
    <source>
        <dbReference type="PROSITE" id="PS01124"/>
    </source>
</evidence>
<dbReference type="SUPFAM" id="SSF46689">
    <property type="entry name" value="Homeodomain-like"/>
    <property type="match status" value="1"/>
</dbReference>
<dbReference type="PRINTS" id="PR00032">
    <property type="entry name" value="HTHARAC"/>
</dbReference>
<dbReference type="Pfam" id="PF12833">
    <property type="entry name" value="HTH_18"/>
    <property type="match status" value="1"/>
</dbReference>
<dbReference type="Proteomes" id="UP000294564">
    <property type="component" value="Unassembled WGS sequence"/>
</dbReference>
<dbReference type="EMBL" id="SLXM01000002">
    <property type="protein sequence ID" value="TCP26677.1"/>
    <property type="molecule type" value="Genomic_DNA"/>
</dbReference>
<dbReference type="PANTHER" id="PTHR43280">
    <property type="entry name" value="ARAC-FAMILY TRANSCRIPTIONAL REGULATOR"/>
    <property type="match status" value="1"/>
</dbReference>